<dbReference type="PROSITE" id="PS00036">
    <property type="entry name" value="BZIP_BASIC"/>
    <property type="match status" value="1"/>
</dbReference>
<dbReference type="InterPro" id="IPR004827">
    <property type="entry name" value="bZIP"/>
</dbReference>
<organism evidence="3 4">
    <name type="scientific">Recurvomyces mirabilis</name>
    <dbReference type="NCBI Taxonomy" id="574656"/>
    <lineage>
        <taxon>Eukaryota</taxon>
        <taxon>Fungi</taxon>
        <taxon>Dikarya</taxon>
        <taxon>Ascomycota</taxon>
        <taxon>Pezizomycotina</taxon>
        <taxon>Dothideomycetes</taxon>
        <taxon>Dothideomycetidae</taxon>
        <taxon>Mycosphaerellales</taxon>
        <taxon>Teratosphaeriaceae</taxon>
        <taxon>Recurvomyces</taxon>
    </lineage>
</organism>
<dbReference type="Pfam" id="PF07716">
    <property type="entry name" value="bZIP_2"/>
    <property type="match status" value="1"/>
</dbReference>
<protein>
    <recommendedName>
        <fullName evidence="2">BZIP domain-containing protein</fullName>
    </recommendedName>
</protein>
<dbReference type="SUPFAM" id="SSF57959">
    <property type="entry name" value="Leucine zipper domain"/>
    <property type="match status" value="1"/>
</dbReference>
<accession>A0AAE0WN78</accession>
<dbReference type="AlphaFoldDB" id="A0AAE0WN78"/>
<dbReference type="Proteomes" id="UP001274830">
    <property type="component" value="Unassembled WGS sequence"/>
</dbReference>
<reference evidence="3" key="1">
    <citation type="submission" date="2023-07" db="EMBL/GenBank/DDBJ databases">
        <title>Black Yeasts Isolated from many extreme environments.</title>
        <authorList>
            <person name="Coleine C."/>
            <person name="Stajich J.E."/>
            <person name="Selbmann L."/>
        </authorList>
    </citation>
    <scope>NUCLEOTIDE SEQUENCE</scope>
    <source>
        <strain evidence="3">CCFEE 5485</strain>
    </source>
</reference>
<feature type="compositionally biased region" description="Low complexity" evidence="1">
    <location>
        <begin position="224"/>
        <end position="250"/>
    </location>
</feature>
<dbReference type="EMBL" id="JAUTXT010000017">
    <property type="protein sequence ID" value="KAK3674811.1"/>
    <property type="molecule type" value="Genomic_DNA"/>
</dbReference>
<evidence type="ECO:0000259" key="2">
    <source>
        <dbReference type="PROSITE" id="PS00036"/>
    </source>
</evidence>
<dbReference type="Gene3D" id="1.20.5.170">
    <property type="match status" value="1"/>
</dbReference>
<dbReference type="GO" id="GO:0003700">
    <property type="term" value="F:DNA-binding transcription factor activity"/>
    <property type="evidence" value="ECO:0007669"/>
    <property type="project" value="InterPro"/>
</dbReference>
<feature type="compositionally biased region" description="Polar residues" evidence="1">
    <location>
        <begin position="506"/>
        <end position="515"/>
    </location>
</feature>
<sequence>MSKRSTEQRSLDSSDEKCAAASAASASTVQHGLPAPPASSRPPSRVSLGQPNPAGFAVDLLPYASRPGDSSTLTSPASSTTRLAGVHAILNPPHGDELNPGRRRKAHELESPFPTGQALPPIAMGGQSARATPVLGRASPIMSFGGPPELAPRRILTPRSPSLHRAASLGQLQPPASTVTLQQEPGTAGAPPLPLSVGVPRPAYDYTSATPSAEAARRAGMTVGRSTRAPSGSASPSSSYSSYSQAEQTSPASQAMGLSAGGLNIDRQRHMGIPISSSSGGQNTYQMMTLETTSGTVQLPVDVQAASRVADEKRRRNAGASARFRQRRKEKEKEASVTIGRLEQQVKELGEDADFYRRERDYLSGMLSQAPGGDRHFPRPLSPRRRRSSSVMAGPSGGGGTGYMSATESGARSPEQRRNVRRRTSTLSLPQPPPPPSQFAAPQAGGRPHANYAAPGLFGADPLVQQTTQMRRPSGPLPPALARESLPTSTVLPPMQHGPPAPASADTRSQPQTGPWNPFATERRSTGFGDPRDSR</sequence>
<gene>
    <name evidence="3" type="ORF">LTR78_005155</name>
</gene>
<evidence type="ECO:0000256" key="1">
    <source>
        <dbReference type="SAM" id="MobiDB-lite"/>
    </source>
</evidence>
<evidence type="ECO:0000313" key="3">
    <source>
        <dbReference type="EMBL" id="KAK3674811.1"/>
    </source>
</evidence>
<feature type="domain" description="BZIP" evidence="2">
    <location>
        <begin position="313"/>
        <end position="327"/>
    </location>
</feature>
<comment type="caution">
    <text evidence="3">The sequence shown here is derived from an EMBL/GenBank/DDBJ whole genome shotgun (WGS) entry which is preliminary data.</text>
</comment>
<feature type="compositionally biased region" description="Polar residues" evidence="1">
    <location>
        <begin position="170"/>
        <end position="185"/>
    </location>
</feature>
<feature type="region of interest" description="Disordered" evidence="1">
    <location>
        <begin position="165"/>
        <end position="258"/>
    </location>
</feature>
<feature type="region of interest" description="Disordered" evidence="1">
    <location>
        <begin position="1"/>
        <end position="125"/>
    </location>
</feature>
<dbReference type="CDD" id="cd14705">
    <property type="entry name" value="bZIP_Zip1"/>
    <property type="match status" value="1"/>
</dbReference>
<feature type="region of interest" description="Disordered" evidence="1">
    <location>
        <begin position="308"/>
        <end position="336"/>
    </location>
</feature>
<keyword evidence="4" id="KW-1185">Reference proteome</keyword>
<dbReference type="InterPro" id="IPR046347">
    <property type="entry name" value="bZIP_sf"/>
</dbReference>
<feature type="region of interest" description="Disordered" evidence="1">
    <location>
        <begin position="365"/>
        <end position="535"/>
    </location>
</feature>
<feature type="compositionally biased region" description="Basic and acidic residues" evidence="1">
    <location>
        <begin position="521"/>
        <end position="535"/>
    </location>
</feature>
<name>A0AAE0WN78_9PEZI</name>
<proteinExistence type="predicted"/>
<feature type="compositionally biased region" description="Basic and acidic residues" evidence="1">
    <location>
        <begin position="1"/>
        <end position="18"/>
    </location>
</feature>
<feature type="compositionally biased region" description="Low complexity" evidence="1">
    <location>
        <begin position="70"/>
        <end position="81"/>
    </location>
</feature>
<evidence type="ECO:0000313" key="4">
    <source>
        <dbReference type="Proteomes" id="UP001274830"/>
    </source>
</evidence>